<dbReference type="KEGG" id="pbi:103053517"/>
<protein>
    <submittedName>
        <fullName evidence="3">PHD finger protein 12-like</fullName>
    </submittedName>
</protein>
<evidence type="ECO:0000256" key="1">
    <source>
        <dbReference type="SAM" id="MobiDB-lite"/>
    </source>
</evidence>
<name>A0A9F2RFU8_PYTBI</name>
<reference evidence="3" key="1">
    <citation type="submission" date="2025-08" db="UniProtKB">
        <authorList>
            <consortium name="RefSeq"/>
        </authorList>
    </citation>
    <scope>IDENTIFICATION</scope>
    <source>
        <tissue evidence="3">Liver</tissue>
    </source>
</reference>
<proteinExistence type="predicted"/>
<dbReference type="OrthoDB" id="1919692at2759"/>
<dbReference type="RefSeq" id="XP_007445509.1">
    <property type="nucleotide sequence ID" value="XM_007445447.1"/>
</dbReference>
<feature type="region of interest" description="Disordered" evidence="1">
    <location>
        <begin position="1"/>
        <end position="65"/>
    </location>
</feature>
<sequence length="401" mass="41369">PVLAADGSLTSPYQAADKPNAPPNCPASCTSGLIPQNSLQDETPYPSCADRPKKASPCGTSNGLSSTAEVKINGPSFYGDVSTPASPRLSGQGGAIPGLSHRQQPWPRPTTPPAACGLLNHVAGAVVKTENAAGPVSCPHKVAVPVTTLLASIPSSCFSLEAATAWQRKNTQAQIGPLLATDLGAADSPLTATWALTPPQAAVGEGGSAIAPAHGFCSSAPPPGECAMAWGGLRALAPPCPKSRIKASLLQKAGCLFSTENGVRFAMGTWVMPREQSRLCLAIVSSTAPVILPGCGHKINAGCRSEGPCCPCCGFSLLCSLAALGLNVQWMLPKAGFLCFWPGPPPSPLPRDATSFPKGDHDNGATVCHCKSQTMRALAAARTCWEQRPSQKLNLDQRVEE</sequence>
<accession>A0A9F2RFU8</accession>
<dbReference type="GeneID" id="103053517"/>
<dbReference type="AlphaFoldDB" id="A0A9F2RFU8"/>
<evidence type="ECO:0000313" key="3">
    <source>
        <dbReference type="RefSeq" id="XP_007445509.1"/>
    </source>
</evidence>
<feature type="non-terminal residue" evidence="3">
    <location>
        <position position="1"/>
    </location>
</feature>
<gene>
    <name evidence="3" type="primary">LOC103053517</name>
</gene>
<feature type="compositionally biased region" description="Polar residues" evidence="1">
    <location>
        <begin position="27"/>
        <end position="41"/>
    </location>
</feature>
<feature type="region of interest" description="Disordered" evidence="1">
    <location>
        <begin position="78"/>
        <end position="110"/>
    </location>
</feature>
<evidence type="ECO:0000313" key="2">
    <source>
        <dbReference type="Proteomes" id="UP000695026"/>
    </source>
</evidence>
<organism evidence="2 3">
    <name type="scientific">Python bivittatus</name>
    <name type="common">Burmese python</name>
    <name type="synonym">Python molurus bivittatus</name>
    <dbReference type="NCBI Taxonomy" id="176946"/>
    <lineage>
        <taxon>Eukaryota</taxon>
        <taxon>Metazoa</taxon>
        <taxon>Chordata</taxon>
        <taxon>Craniata</taxon>
        <taxon>Vertebrata</taxon>
        <taxon>Euteleostomi</taxon>
        <taxon>Lepidosauria</taxon>
        <taxon>Squamata</taxon>
        <taxon>Bifurcata</taxon>
        <taxon>Unidentata</taxon>
        <taxon>Episquamata</taxon>
        <taxon>Toxicofera</taxon>
        <taxon>Serpentes</taxon>
        <taxon>Henophidia</taxon>
        <taxon>Pythonidae</taxon>
        <taxon>Python</taxon>
    </lineage>
</organism>
<keyword evidence="2" id="KW-1185">Reference proteome</keyword>
<dbReference type="Proteomes" id="UP000695026">
    <property type="component" value="Unplaced"/>
</dbReference>